<dbReference type="SUPFAM" id="SSF116734">
    <property type="entry name" value="DNA methylase specificity domain"/>
    <property type="match status" value="2"/>
</dbReference>
<dbReference type="GO" id="GO:0009307">
    <property type="term" value="P:DNA restriction-modification system"/>
    <property type="evidence" value="ECO:0007669"/>
    <property type="project" value="UniProtKB-KW"/>
</dbReference>
<keyword evidence="3" id="KW-0238">DNA-binding</keyword>
<dbReference type="GO" id="GO:0003677">
    <property type="term" value="F:DNA binding"/>
    <property type="evidence" value="ECO:0007669"/>
    <property type="project" value="UniProtKB-KW"/>
</dbReference>
<keyword evidence="6" id="KW-1185">Reference proteome</keyword>
<dbReference type="RefSeq" id="WP_009138597.1">
    <property type="nucleotide sequence ID" value="NZ_JH815198.1"/>
</dbReference>
<protein>
    <recommendedName>
        <fullName evidence="4">Type I restriction modification DNA specificity domain-containing protein</fullName>
    </recommendedName>
</protein>
<dbReference type="PANTHER" id="PTHR30408:SF12">
    <property type="entry name" value="TYPE I RESTRICTION ENZYME MJAVIII SPECIFICITY SUBUNIT"/>
    <property type="match status" value="1"/>
</dbReference>
<evidence type="ECO:0000256" key="2">
    <source>
        <dbReference type="ARBA" id="ARBA00022747"/>
    </source>
</evidence>
<dbReference type="InParanoid" id="K0YM96"/>
<name>K0YM96_9ACTN</name>
<dbReference type="PANTHER" id="PTHR30408">
    <property type="entry name" value="TYPE-1 RESTRICTION ENZYME ECOKI SPECIFICITY PROTEIN"/>
    <property type="match status" value="1"/>
</dbReference>
<dbReference type="EMBL" id="ADMD01000001">
    <property type="protein sequence ID" value="EJZ84757.1"/>
    <property type="molecule type" value="Genomic_DNA"/>
</dbReference>
<dbReference type="InterPro" id="IPR000055">
    <property type="entry name" value="Restrct_endonuc_typeI_TRD"/>
</dbReference>
<keyword evidence="2" id="KW-0680">Restriction system</keyword>
<evidence type="ECO:0000259" key="4">
    <source>
        <dbReference type="Pfam" id="PF01420"/>
    </source>
</evidence>
<evidence type="ECO:0000256" key="3">
    <source>
        <dbReference type="ARBA" id="ARBA00023125"/>
    </source>
</evidence>
<dbReference type="Gene3D" id="1.10.287.1120">
    <property type="entry name" value="Bipartite methylase S protein"/>
    <property type="match status" value="1"/>
</dbReference>
<dbReference type="HOGENOM" id="CLU_021095_0_2_11"/>
<dbReference type="InterPro" id="IPR044946">
    <property type="entry name" value="Restrct_endonuc_typeI_TRD_sf"/>
</dbReference>
<dbReference type="Proteomes" id="UP000006069">
    <property type="component" value="Unassembled WGS sequence"/>
</dbReference>
<dbReference type="PATRIC" id="fig|742818.3.peg.399"/>
<dbReference type="InterPro" id="IPR052021">
    <property type="entry name" value="Type-I_RS_S_subunit"/>
</dbReference>
<evidence type="ECO:0000313" key="6">
    <source>
        <dbReference type="Proteomes" id="UP000006069"/>
    </source>
</evidence>
<evidence type="ECO:0000313" key="5">
    <source>
        <dbReference type="EMBL" id="EJZ84757.1"/>
    </source>
</evidence>
<dbReference type="eggNOG" id="COG0732">
    <property type="taxonomic scope" value="Bacteria"/>
</dbReference>
<comment type="caution">
    <text evidence="5">The sequence shown here is derived from an EMBL/GenBank/DDBJ whole genome shotgun (WGS) entry which is preliminary data.</text>
</comment>
<proteinExistence type="inferred from homology"/>
<gene>
    <name evidence="5" type="ORF">HMPREF9451_00361</name>
</gene>
<dbReference type="CDD" id="cd16961">
    <property type="entry name" value="RMtype1_S_TRD-CR_like"/>
    <property type="match status" value="1"/>
</dbReference>
<reference evidence="5 6" key="1">
    <citation type="submission" date="2012-08" db="EMBL/GenBank/DDBJ databases">
        <title>The Genome Sequence of Slackia piriformis YIT 12062.</title>
        <authorList>
            <consortium name="The Broad Institute Genome Sequencing Platform"/>
            <person name="Earl A."/>
            <person name="Ward D."/>
            <person name="Feldgarden M."/>
            <person name="Gevers D."/>
            <person name="Morotomi M."/>
            <person name="Walker B."/>
            <person name="Young S.K."/>
            <person name="Zeng Q."/>
            <person name="Gargeya S."/>
            <person name="Fitzgerald M."/>
            <person name="Haas B."/>
            <person name="Abouelleil A."/>
            <person name="Alvarado L."/>
            <person name="Arachchi H.M."/>
            <person name="Berlin A.M."/>
            <person name="Chapman S.B."/>
            <person name="Goldberg J."/>
            <person name="Griggs A."/>
            <person name="Gujja S."/>
            <person name="Hansen M."/>
            <person name="Howarth C."/>
            <person name="Imamovic A."/>
            <person name="Larimer J."/>
            <person name="McCowen C."/>
            <person name="Montmayeur A."/>
            <person name="Murphy C."/>
            <person name="Neiman D."/>
            <person name="Pearson M."/>
            <person name="Priest M."/>
            <person name="Roberts A."/>
            <person name="Saif S."/>
            <person name="Shea T."/>
            <person name="Sisk P."/>
            <person name="Sykes S."/>
            <person name="Wortman J."/>
            <person name="Nusbaum C."/>
            <person name="Birren B."/>
        </authorList>
    </citation>
    <scope>NUCLEOTIDE SEQUENCE [LARGE SCALE GENOMIC DNA]</scope>
    <source>
        <strain evidence="5 6">YIT 12062</strain>
    </source>
</reference>
<comment type="similarity">
    <text evidence="1">Belongs to the type-I restriction system S methylase family.</text>
</comment>
<dbReference type="AlphaFoldDB" id="K0YM96"/>
<dbReference type="Gene3D" id="3.90.220.20">
    <property type="entry name" value="DNA methylase specificity domains"/>
    <property type="match status" value="2"/>
</dbReference>
<organism evidence="5 6">
    <name type="scientific">Slackia piriformis YIT 12062</name>
    <dbReference type="NCBI Taxonomy" id="742818"/>
    <lineage>
        <taxon>Bacteria</taxon>
        <taxon>Bacillati</taxon>
        <taxon>Actinomycetota</taxon>
        <taxon>Coriobacteriia</taxon>
        <taxon>Eggerthellales</taxon>
        <taxon>Eggerthellaceae</taxon>
        <taxon>Slackia</taxon>
    </lineage>
</organism>
<accession>K0YM96</accession>
<dbReference type="Pfam" id="PF01420">
    <property type="entry name" value="Methylase_S"/>
    <property type="match status" value="1"/>
</dbReference>
<feature type="domain" description="Type I restriction modification DNA specificity" evidence="4">
    <location>
        <begin position="210"/>
        <end position="399"/>
    </location>
</feature>
<evidence type="ECO:0000256" key="1">
    <source>
        <dbReference type="ARBA" id="ARBA00010923"/>
    </source>
</evidence>
<sequence length="411" mass="46427">MVENENVPRIRFEGFTDPWEQRKFSNVAMRRTSFSDDDKLPQVEYEDVVSSEGRLNKDLKSKGNHKSGIRFDPGDVLYGKLRPYLNNWLLPAFSGTAVGDWWVLQALEVDSSFLYRLIQSVAFQKVANVSTGSKMPRADWQLVGEAEFSLPQSLGEQRQIGTTFSRIDSLITLHQRKYEKLQKLKKSMLDKMFPKPGELYPEIRFEGFTDPWEQRELGECFDFLKSNTLSRAELNVEGGFARCIHYGDILTKFGDCLNGNSTSLPFIGDDAVFAKYVSSALRQGDVAFADTAEDNTAGKCVELQELPTEPVISGLHTIAAHPRFFFASGYLGHYLNCPAYRNQLFPLMQGIKVISISKATLENTLVSYPALAEQSAIGVAFDCLDSLITLHQRKLELLKNIKKSLLDRMFV</sequence>